<dbReference type="PRINTS" id="PR00237">
    <property type="entry name" value="GPCRRHODOPSN"/>
</dbReference>
<dbReference type="InterPro" id="IPR017452">
    <property type="entry name" value="GPCR_Rhodpsn_7TM"/>
</dbReference>
<evidence type="ECO:0000256" key="10">
    <source>
        <dbReference type="SAM" id="Phobius"/>
    </source>
</evidence>
<keyword evidence="4 10" id="KW-0812">Transmembrane</keyword>
<feature type="domain" description="G-protein coupled receptors family 1 profile" evidence="11">
    <location>
        <begin position="1"/>
        <end position="161"/>
    </location>
</feature>
<keyword evidence="5 10" id="KW-1133">Transmembrane helix</keyword>
<evidence type="ECO:0000256" key="2">
    <source>
        <dbReference type="ARBA" id="ARBA00010663"/>
    </source>
</evidence>
<feature type="transmembrane region" description="Helical" evidence="10">
    <location>
        <begin position="60"/>
        <end position="84"/>
    </location>
</feature>
<evidence type="ECO:0000256" key="6">
    <source>
        <dbReference type="ARBA" id="ARBA00023040"/>
    </source>
</evidence>
<evidence type="ECO:0000256" key="3">
    <source>
        <dbReference type="ARBA" id="ARBA00022475"/>
    </source>
</evidence>
<evidence type="ECO:0000256" key="9">
    <source>
        <dbReference type="ARBA" id="ARBA00023224"/>
    </source>
</evidence>
<sequence length="161" mass="18474">MTKRKAITQIIIVWICGIMFAMPCLVFGQTLTIPYDQNISRTICLLEWPDGLSGQSELDFIYNIVFLLLTYIVPVSTMVIAYSLMARVLWGSQAIGEGDANSSQQHSITRSKQKVVIMLICGWLPYHTYFLLTYHWPELILSPFIQHIYLGIYWLAMSNSM</sequence>
<comment type="similarity">
    <text evidence="2">Belongs to the G-protein coupled receptor 1 family.</text>
</comment>
<organism evidence="12">
    <name type="scientific">Medioppia subpectinata</name>
    <dbReference type="NCBI Taxonomy" id="1979941"/>
    <lineage>
        <taxon>Eukaryota</taxon>
        <taxon>Metazoa</taxon>
        <taxon>Ecdysozoa</taxon>
        <taxon>Arthropoda</taxon>
        <taxon>Chelicerata</taxon>
        <taxon>Arachnida</taxon>
        <taxon>Acari</taxon>
        <taxon>Acariformes</taxon>
        <taxon>Sarcoptiformes</taxon>
        <taxon>Oribatida</taxon>
        <taxon>Brachypylina</taxon>
        <taxon>Oppioidea</taxon>
        <taxon>Oppiidae</taxon>
        <taxon>Medioppia</taxon>
    </lineage>
</organism>
<dbReference type="PROSITE" id="PS50262">
    <property type="entry name" value="G_PROTEIN_RECEP_F1_2"/>
    <property type="match status" value="1"/>
</dbReference>
<dbReference type="OrthoDB" id="5981855at2759"/>
<evidence type="ECO:0000313" key="12">
    <source>
        <dbReference type="EMBL" id="CAD7624344.1"/>
    </source>
</evidence>
<evidence type="ECO:0000259" key="11">
    <source>
        <dbReference type="PROSITE" id="PS50262"/>
    </source>
</evidence>
<dbReference type="EMBL" id="OC856841">
    <property type="protein sequence ID" value="CAD7624344.1"/>
    <property type="molecule type" value="Genomic_DNA"/>
</dbReference>
<feature type="transmembrane region" description="Helical" evidence="10">
    <location>
        <begin position="115"/>
        <end position="134"/>
    </location>
</feature>
<keyword evidence="7 10" id="KW-0472">Membrane</keyword>
<feature type="transmembrane region" description="Helical" evidence="10">
    <location>
        <begin position="140"/>
        <end position="156"/>
    </location>
</feature>
<evidence type="ECO:0000256" key="4">
    <source>
        <dbReference type="ARBA" id="ARBA00022692"/>
    </source>
</evidence>
<dbReference type="Gene3D" id="1.20.1070.10">
    <property type="entry name" value="Rhodopsin 7-helix transmembrane proteins"/>
    <property type="match status" value="1"/>
</dbReference>
<dbReference type="PANTHER" id="PTHR46925:SF2">
    <property type="entry name" value="G-PROTEIN COUPLED RECEPTOR TKR-1-RELATED"/>
    <property type="match status" value="1"/>
</dbReference>
<dbReference type="PANTHER" id="PTHR46925">
    <property type="entry name" value="G-PROTEIN COUPLED RECEPTOR TKR-1-RELATED"/>
    <property type="match status" value="1"/>
</dbReference>
<dbReference type="GO" id="GO:0004995">
    <property type="term" value="F:tachykinin receptor activity"/>
    <property type="evidence" value="ECO:0007669"/>
    <property type="project" value="InterPro"/>
</dbReference>
<evidence type="ECO:0000256" key="8">
    <source>
        <dbReference type="ARBA" id="ARBA00023170"/>
    </source>
</evidence>
<evidence type="ECO:0000256" key="7">
    <source>
        <dbReference type="ARBA" id="ARBA00023136"/>
    </source>
</evidence>
<dbReference type="Proteomes" id="UP000759131">
    <property type="component" value="Unassembled WGS sequence"/>
</dbReference>
<reference evidence="12" key="1">
    <citation type="submission" date="2020-11" db="EMBL/GenBank/DDBJ databases">
        <authorList>
            <person name="Tran Van P."/>
        </authorList>
    </citation>
    <scope>NUCLEOTIDE SEQUENCE</scope>
</reference>
<keyword evidence="3" id="KW-1003">Cell membrane</keyword>
<protein>
    <recommendedName>
        <fullName evidence="11">G-protein coupled receptors family 1 profile domain-containing protein</fullName>
    </recommendedName>
</protein>
<dbReference type="SUPFAM" id="SSF81321">
    <property type="entry name" value="Family A G protein-coupled receptor-like"/>
    <property type="match status" value="1"/>
</dbReference>
<keyword evidence="8" id="KW-0675">Receptor</keyword>
<proteinExistence type="inferred from homology"/>
<dbReference type="AlphaFoldDB" id="A0A7R9PXG1"/>
<dbReference type="EMBL" id="CAJPIZ010002266">
    <property type="protein sequence ID" value="CAG2104774.1"/>
    <property type="molecule type" value="Genomic_DNA"/>
</dbReference>
<evidence type="ECO:0000313" key="13">
    <source>
        <dbReference type="Proteomes" id="UP000759131"/>
    </source>
</evidence>
<dbReference type="InterPro" id="IPR000276">
    <property type="entry name" value="GPCR_Rhodpsn"/>
</dbReference>
<dbReference type="InterPro" id="IPR001681">
    <property type="entry name" value="Neurokn_rcpt"/>
</dbReference>
<name>A0A7R9PXG1_9ACAR</name>
<gene>
    <name evidence="12" type="ORF">OSB1V03_LOCUS4789</name>
</gene>
<evidence type="ECO:0000256" key="1">
    <source>
        <dbReference type="ARBA" id="ARBA00004651"/>
    </source>
</evidence>
<evidence type="ECO:0000256" key="5">
    <source>
        <dbReference type="ARBA" id="ARBA00022989"/>
    </source>
</evidence>
<feature type="transmembrane region" description="Helical" evidence="10">
    <location>
        <begin position="7"/>
        <end position="28"/>
    </location>
</feature>
<keyword evidence="6" id="KW-0297">G-protein coupled receptor</keyword>
<accession>A0A7R9PXG1</accession>
<keyword evidence="9" id="KW-0807">Transducer</keyword>
<dbReference type="GO" id="GO:0005886">
    <property type="term" value="C:plasma membrane"/>
    <property type="evidence" value="ECO:0007669"/>
    <property type="project" value="UniProtKB-SubCell"/>
</dbReference>
<dbReference type="Pfam" id="PF00001">
    <property type="entry name" value="7tm_1"/>
    <property type="match status" value="1"/>
</dbReference>
<keyword evidence="13" id="KW-1185">Reference proteome</keyword>
<comment type="subcellular location">
    <subcellularLocation>
        <location evidence="1">Cell membrane</location>
        <topology evidence="1">Multi-pass membrane protein</topology>
    </subcellularLocation>
</comment>